<dbReference type="PANTHER" id="PTHR35936">
    <property type="entry name" value="MEMBRANE-BOUND LYTIC MUREIN TRANSGLYCOSYLASE F"/>
    <property type="match status" value="1"/>
</dbReference>
<dbReference type="Proteomes" id="UP001195422">
    <property type="component" value="Unassembled WGS sequence"/>
</dbReference>
<evidence type="ECO:0000313" key="4">
    <source>
        <dbReference type="Proteomes" id="UP001195422"/>
    </source>
</evidence>
<dbReference type="InterPro" id="IPR001638">
    <property type="entry name" value="Solute-binding_3/MltF_N"/>
</dbReference>
<protein>
    <submittedName>
        <fullName evidence="3">ABC-type amino acid transport substrate-binding protein</fullName>
    </submittedName>
</protein>
<evidence type="ECO:0000259" key="2">
    <source>
        <dbReference type="Pfam" id="PF00497"/>
    </source>
</evidence>
<evidence type="ECO:0000313" key="3">
    <source>
        <dbReference type="EMBL" id="MBP2397074.1"/>
    </source>
</evidence>
<dbReference type="PROSITE" id="PS51257">
    <property type="entry name" value="PROKAR_LIPOPROTEIN"/>
    <property type="match status" value="1"/>
</dbReference>
<dbReference type="Pfam" id="PF00497">
    <property type="entry name" value="SBP_bac_3"/>
    <property type="match status" value="1"/>
</dbReference>
<sequence length="171" mass="18632">MTRKERDKVARAKSPTLQRLLLGMAVLPLLSGCVAQFPVDPEGTLQEVRSGTISVGVTPNANFVEVADEELQGSEIQVIKDFAESLDAEVEWTVAGEEQLVAALEDGDLDLVAGGISSKTPWSEKVGMTRPYTTQIDADGQESKIVMLVPPGENAFLFEVERFLDRTQEKP</sequence>
<proteinExistence type="predicted"/>
<keyword evidence="4" id="KW-1185">Reference proteome</keyword>
<keyword evidence="1" id="KW-0732">Signal</keyword>
<evidence type="ECO:0000256" key="1">
    <source>
        <dbReference type="ARBA" id="ARBA00022729"/>
    </source>
</evidence>
<gene>
    <name evidence="3" type="ORF">JOF39_000155</name>
</gene>
<reference evidence="3 4" key="1">
    <citation type="submission" date="2021-03" db="EMBL/GenBank/DDBJ databases">
        <title>Sequencing the genomes of 1000 actinobacteria strains.</title>
        <authorList>
            <person name="Klenk H.-P."/>
        </authorList>
    </citation>
    <scope>NUCLEOTIDE SEQUENCE [LARGE SCALE GENOMIC DNA]</scope>
    <source>
        <strain evidence="3 4">DSM 20168</strain>
    </source>
</reference>
<comment type="caution">
    <text evidence="3">The sequence shown here is derived from an EMBL/GenBank/DDBJ whole genome shotgun (WGS) entry which is preliminary data.</text>
</comment>
<organism evidence="3 4">
    <name type="scientific">Glutamicibacter protophormiae</name>
    <name type="common">Brevibacterium protophormiae</name>
    <dbReference type="NCBI Taxonomy" id="37930"/>
    <lineage>
        <taxon>Bacteria</taxon>
        <taxon>Bacillati</taxon>
        <taxon>Actinomycetota</taxon>
        <taxon>Actinomycetes</taxon>
        <taxon>Micrococcales</taxon>
        <taxon>Micrococcaceae</taxon>
        <taxon>Glutamicibacter</taxon>
    </lineage>
</organism>
<name>A0ABS4XKP3_GLUPR</name>
<dbReference type="Gene3D" id="3.40.190.10">
    <property type="entry name" value="Periplasmic binding protein-like II"/>
    <property type="match status" value="1"/>
</dbReference>
<dbReference type="RefSeq" id="WP_229777438.1">
    <property type="nucleotide sequence ID" value="NZ_BMPH01000014.1"/>
</dbReference>
<dbReference type="EMBL" id="JAGIOJ010000001">
    <property type="protein sequence ID" value="MBP2397074.1"/>
    <property type="molecule type" value="Genomic_DNA"/>
</dbReference>
<accession>A0ABS4XKP3</accession>
<feature type="domain" description="Solute-binding protein family 3/N-terminal" evidence="2">
    <location>
        <begin position="54"/>
        <end position="169"/>
    </location>
</feature>
<dbReference type="SUPFAM" id="SSF53850">
    <property type="entry name" value="Periplasmic binding protein-like II"/>
    <property type="match status" value="1"/>
</dbReference>